<dbReference type="PANTHER" id="PTHR33747">
    <property type="entry name" value="UPF0225 PROTEIN SCO1677"/>
    <property type="match status" value="1"/>
</dbReference>
<dbReference type="EMBL" id="CP013251">
    <property type="protein sequence ID" value="AMO55843.1"/>
    <property type="molecule type" value="Genomic_DNA"/>
</dbReference>
<dbReference type="SUPFAM" id="SSF103642">
    <property type="entry name" value="Sec-C motif"/>
    <property type="match status" value="1"/>
</dbReference>
<accession>A0A142BAR7</accession>
<dbReference type="OrthoDB" id="21421at2"/>
<dbReference type="KEGG" id="emp:EZMO1_1694"/>
<dbReference type="PATRIC" id="fig|570277.3.peg.1824"/>
<reference evidence="1 2" key="1">
    <citation type="journal article" date="2016" name="Front. Microbiol.">
        <title>Genomic Insight into the Host-Endosymbiont Relationship of Endozoicomonas montiporae CL-33(T) with its Coral Host.</title>
        <authorList>
            <person name="Ding J.-Y."/>
            <person name="Shiu J.-H."/>
            <person name="Chen W.-M."/>
            <person name="Chiang Y.-R."/>
            <person name="Tang S.-L."/>
        </authorList>
    </citation>
    <scope>NUCLEOTIDE SEQUENCE [LARGE SCALE GENOMIC DNA]</scope>
    <source>
        <strain evidence="1 2">CL-33</strain>
    </source>
</reference>
<dbReference type="PANTHER" id="PTHR33747:SF1">
    <property type="entry name" value="ADENYLATE CYCLASE-ASSOCIATED CAP C-TERMINAL DOMAIN-CONTAINING PROTEIN"/>
    <property type="match status" value="1"/>
</dbReference>
<dbReference type="AlphaFoldDB" id="A0A142BAR7"/>
<proteinExistence type="predicted"/>
<dbReference type="RefSeq" id="WP_086936401.1">
    <property type="nucleotide sequence ID" value="NZ_CP013251.1"/>
</dbReference>
<gene>
    <name evidence="1" type="ORF">EZMO1_1694</name>
</gene>
<dbReference type="Proteomes" id="UP000071065">
    <property type="component" value="Chromosome"/>
</dbReference>
<organism evidence="1 2">
    <name type="scientific">Endozoicomonas montiporae CL-33</name>
    <dbReference type="NCBI Taxonomy" id="570277"/>
    <lineage>
        <taxon>Bacteria</taxon>
        <taxon>Pseudomonadati</taxon>
        <taxon>Pseudomonadota</taxon>
        <taxon>Gammaproteobacteria</taxon>
        <taxon>Oceanospirillales</taxon>
        <taxon>Endozoicomonadaceae</taxon>
        <taxon>Endozoicomonas</taxon>
    </lineage>
</organism>
<dbReference type="Gene3D" id="3.10.450.50">
    <property type="match status" value="1"/>
</dbReference>
<name>A0A142BAR7_9GAMM</name>
<dbReference type="STRING" id="570277.EZMO1_1694"/>
<dbReference type="Pfam" id="PF02810">
    <property type="entry name" value="SEC-C"/>
    <property type="match status" value="1"/>
</dbReference>
<evidence type="ECO:0000313" key="1">
    <source>
        <dbReference type="EMBL" id="AMO55843.1"/>
    </source>
</evidence>
<sequence length="290" mass="33354">MLLEPKSENEQLICSFPTGASGKPQSFAVQMSGCENPLCHCKQIRLEMTSLGQGPIDDVAIMLDLSDRAVIREESVTDGVYNAFINDMRSSDWELLNQQHYVFKAQLTLNTDLDALEPSFPIYEVEENSILIGYEEILPFQPFIQFEMDDVRYFVMDLYCVNRSCHCSKVHLSIITDDNKWCEEDDFMLAVDLKTGKYETESQKGRAERLKTSMVMQKILQVIDLKELRQRYRRMRKWYKSHFDRIQIQGQLIESMGAQPSKLALAAEPTGRNDPCPCGSGKKYKKCCLN</sequence>
<dbReference type="InterPro" id="IPR004027">
    <property type="entry name" value="SEC_C_motif"/>
</dbReference>
<protein>
    <submittedName>
        <fullName evidence="1">Sec-C motif domain-containing protein</fullName>
    </submittedName>
</protein>
<evidence type="ECO:0000313" key="2">
    <source>
        <dbReference type="Proteomes" id="UP000071065"/>
    </source>
</evidence>